<gene>
    <name evidence="2" type="ORF">ABDK96_02155</name>
</gene>
<protein>
    <submittedName>
        <fullName evidence="2">Helicase associated domain-containing protein</fullName>
    </submittedName>
</protein>
<evidence type="ECO:0000259" key="1">
    <source>
        <dbReference type="Pfam" id="PF03457"/>
    </source>
</evidence>
<dbReference type="Proteomes" id="UP001484097">
    <property type="component" value="Unassembled WGS sequence"/>
</dbReference>
<evidence type="ECO:0000313" key="2">
    <source>
        <dbReference type="EMBL" id="MEO9246481.1"/>
    </source>
</evidence>
<evidence type="ECO:0000313" key="3">
    <source>
        <dbReference type="Proteomes" id="UP001484097"/>
    </source>
</evidence>
<dbReference type="Gene3D" id="6.10.140.530">
    <property type="match status" value="1"/>
</dbReference>
<reference evidence="2 3" key="1">
    <citation type="submission" date="2024-05" db="EMBL/GenBank/DDBJ databases">
        <authorList>
            <person name="Yi C."/>
        </authorList>
    </citation>
    <scope>NUCLEOTIDE SEQUENCE [LARGE SCALE GENOMIC DNA]</scope>
    <source>
        <strain evidence="2 3">XS13</strain>
    </source>
</reference>
<dbReference type="InterPro" id="IPR005114">
    <property type="entry name" value="Helicase_assoc"/>
</dbReference>
<comment type="caution">
    <text evidence="2">The sequence shown here is derived from an EMBL/GenBank/DDBJ whole genome shotgun (WGS) entry which is preliminary data.</text>
</comment>
<keyword evidence="3" id="KW-1185">Reference proteome</keyword>
<dbReference type="RefSeq" id="WP_347918553.1">
    <property type="nucleotide sequence ID" value="NZ_JBDXMX010000001.1"/>
</dbReference>
<organism evidence="2 3">
    <name type="scientific">Citricoccus nitrophenolicus</name>
    <dbReference type="NCBI Taxonomy" id="863575"/>
    <lineage>
        <taxon>Bacteria</taxon>
        <taxon>Bacillati</taxon>
        <taxon>Actinomycetota</taxon>
        <taxon>Actinomycetes</taxon>
        <taxon>Micrococcales</taxon>
        <taxon>Micrococcaceae</taxon>
        <taxon>Citricoccus</taxon>
    </lineage>
</organism>
<accession>A0ABV0IE92</accession>
<name>A0ABV0IE92_9MICC</name>
<sequence>MIDGPRLRHPEWVMMYRAGITPRRIAELNGVPLRRVRDYLNRVHRNHPELLAGRLVLHDQPRPDPNHRADPDARWRAGLERYLAFATDHGRRPTTGDPAEFPLAHWLTTQRSLDRQGRLAERRVEILNRHVPDWRTPTRTLGAKGSRRR</sequence>
<dbReference type="Pfam" id="PF03457">
    <property type="entry name" value="HA"/>
    <property type="match status" value="1"/>
</dbReference>
<feature type="domain" description="Helicase-associated" evidence="1">
    <location>
        <begin position="72"/>
        <end position="128"/>
    </location>
</feature>
<dbReference type="EMBL" id="JBDXMX010000001">
    <property type="protein sequence ID" value="MEO9246481.1"/>
    <property type="molecule type" value="Genomic_DNA"/>
</dbReference>
<proteinExistence type="predicted"/>